<dbReference type="InterPro" id="IPR041420">
    <property type="entry name" value="PBECR4"/>
</dbReference>
<feature type="domain" description="Phage-Barnase-EndoU-ColicinE5/D-RelE like nuclease 4" evidence="1">
    <location>
        <begin position="18"/>
        <end position="177"/>
    </location>
</feature>
<sequence length="188" mass="22284">MFANQSYLKINSENDVDLQNILNDYINNFCDGYFEVKVKHKNVQKFKLSFQTNNLPHLLGLHYTQKEKINAKKIVGRIAEGKITKNSIKRHHEYSKIKDRLINYNFLHKCFIDKDIKLCVIIPENSINPQKIDIAFIENNSNNAMFLGIRKNLKDKYYYPATMYILRKNSSYNFMAKSYITSIEKKYH</sequence>
<evidence type="ECO:0000313" key="2">
    <source>
        <dbReference type="EMBL" id="PWZ75899.1"/>
    </source>
</evidence>
<dbReference type="RefSeq" id="WP_037543725.1">
    <property type="nucleotide sequence ID" value="NZ_BAAFHQ010000006.1"/>
</dbReference>
<proteinExistence type="predicted"/>
<dbReference type="Proteomes" id="UP000246800">
    <property type="component" value="Unassembled WGS sequence"/>
</dbReference>
<reference evidence="2 3" key="1">
    <citation type="journal article" date="2018" name="Vet. Microbiol.">
        <title>Clonal diversity and geographic distribution of methicillin-resistant Staphylococcus pseudintermedius from Australian animals: Discovery of novel sequence types.</title>
        <authorList>
            <person name="Worthing K.A."/>
            <person name="Abraham S."/>
            <person name="Coombs G.W."/>
            <person name="Pang S."/>
            <person name="Saputra S."/>
            <person name="Jordan D."/>
            <person name="Trott D.J."/>
            <person name="Norris J.M."/>
        </authorList>
    </citation>
    <scope>NUCLEOTIDE SEQUENCE [LARGE SCALE GENOMIC DNA]</scope>
    <source>
        <strain evidence="2 3">ST525 1</strain>
    </source>
</reference>
<name>A0A317YS32_STAPS</name>
<evidence type="ECO:0000313" key="3">
    <source>
        <dbReference type="Proteomes" id="UP000246800"/>
    </source>
</evidence>
<organism evidence="2 3">
    <name type="scientific">Staphylococcus pseudintermedius</name>
    <dbReference type="NCBI Taxonomy" id="283734"/>
    <lineage>
        <taxon>Bacteria</taxon>
        <taxon>Bacillati</taxon>
        <taxon>Bacillota</taxon>
        <taxon>Bacilli</taxon>
        <taxon>Bacillales</taxon>
        <taxon>Staphylococcaceae</taxon>
        <taxon>Staphylococcus</taxon>
        <taxon>Staphylococcus intermedius group</taxon>
    </lineage>
</organism>
<evidence type="ECO:0000259" key="1">
    <source>
        <dbReference type="Pfam" id="PF18813"/>
    </source>
</evidence>
<protein>
    <recommendedName>
        <fullName evidence="1">Phage-Barnase-EndoU-ColicinE5/D-RelE like nuclease 4 domain-containing protein</fullName>
    </recommendedName>
</protein>
<dbReference type="Pfam" id="PF18813">
    <property type="entry name" value="PBECR4"/>
    <property type="match status" value="1"/>
</dbReference>
<gene>
    <name evidence="2" type="ORF">DD902_04350</name>
</gene>
<accession>A0A317YS32</accession>
<comment type="caution">
    <text evidence="2">The sequence shown here is derived from an EMBL/GenBank/DDBJ whole genome shotgun (WGS) entry which is preliminary data.</text>
</comment>
<dbReference type="EMBL" id="QEIT01000021">
    <property type="protein sequence ID" value="PWZ75899.1"/>
    <property type="molecule type" value="Genomic_DNA"/>
</dbReference>
<dbReference type="AlphaFoldDB" id="A0A317YS32"/>